<proteinExistence type="inferred from homology"/>
<sequence>MPTGSCLCKETRISYTGETVFKSICHCLDCRKHAGIGLVYGVQEQNFHIDSGTPKSYAMQSDHDREITTFFCGNCGTSLYRSGGAPQMNGMVGIRAVVLDDPDGTVISSEEGRPMLEVYVERRPVWMPKVEGVAQLNSKYELIEGTMPGLKA</sequence>
<dbReference type="Gene3D" id="3.90.1590.10">
    <property type="entry name" value="glutathione-dependent formaldehyde- activating enzyme (gfa)"/>
    <property type="match status" value="1"/>
</dbReference>
<evidence type="ECO:0000256" key="2">
    <source>
        <dbReference type="ARBA" id="ARBA00022723"/>
    </source>
</evidence>
<dbReference type="PANTHER" id="PTHR33337:SF30">
    <property type="entry name" value="DUF636 DOMAIN PROTEIN (AFU_ORTHOLOGUE AFUA_1G03180)"/>
    <property type="match status" value="1"/>
</dbReference>
<evidence type="ECO:0000259" key="5">
    <source>
        <dbReference type="PROSITE" id="PS51891"/>
    </source>
</evidence>
<dbReference type="Pfam" id="PF04828">
    <property type="entry name" value="GFA"/>
    <property type="match status" value="1"/>
</dbReference>
<dbReference type="PANTHER" id="PTHR33337">
    <property type="entry name" value="GFA DOMAIN-CONTAINING PROTEIN"/>
    <property type="match status" value="1"/>
</dbReference>
<dbReference type="InterPro" id="IPR011057">
    <property type="entry name" value="Mss4-like_sf"/>
</dbReference>
<keyword evidence="4" id="KW-0456">Lyase</keyword>
<keyword evidence="7" id="KW-1185">Reference proteome</keyword>
<keyword evidence="3" id="KW-0862">Zinc</keyword>
<accession>A0A9P4MC44</accession>
<dbReference type="OrthoDB" id="406544at2759"/>
<dbReference type="EMBL" id="ML978121">
    <property type="protein sequence ID" value="KAF2105010.1"/>
    <property type="molecule type" value="Genomic_DNA"/>
</dbReference>
<protein>
    <recommendedName>
        <fullName evidence="5">CENP-V/GFA domain-containing protein</fullName>
    </recommendedName>
</protein>
<dbReference type="SUPFAM" id="SSF51316">
    <property type="entry name" value="Mss4-like"/>
    <property type="match status" value="1"/>
</dbReference>
<name>A0A9P4MC44_9PEZI</name>
<dbReference type="PROSITE" id="PS51891">
    <property type="entry name" value="CENP_V_GFA"/>
    <property type="match status" value="1"/>
</dbReference>
<gene>
    <name evidence="6" type="ORF">NA57DRAFT_71205</name>
</gene>
<comment type="caution">
    <text evidence="6">The sequence shown here is derived from an EMBL/GenBank/DDBJ whole genome shotgun (WGS) entry which is preliminary data.</text>
</comment>
<feature type="domain" description="CENP-V/GFA" evidence="5">
    <location>
        <begin position="2"/>
        <end position="117"/>
    </location>
</feature>
<keyword evidence="2" id="KW-0479">Metal-binding</keyword>
<dbReference type="GO" id="GO:0016846">
    <property type="term" value="F:carbon-sulfur lyase activity"/>
    <property type="evidence" value="ECO:0007669"/>
    <property type="project" value="InterPro"/>
</dbReference>
<organism evidence="6 7">
    <name type="scientific">Rhizodiscina lignyota</name>
    <dbReference type="NCBI Taxonomy" id="1504668"/>
    <lineage>
        <taxon>Eukaryota</taxon>
        <taxon>Fungi</taxon>
        <taxon>Dikarya</taxon>
        <taxon>Ascomycota</taxon>
        <taxon>Pezizomycotina</taxon>
        <taxon>Dothideomycetes</taxon>
        <taxon>Pleosporomycetidae</taxon>
        <taxon>Aulographales</taxon>
        <taxon>Rhizodiscinaceae</taxon>
        <taxon>Rhizodiscina</taxon>
    </lineage>
</organism>
<evidence type="ECO:0000256" key="1">
    <source>
        <dbReference type="ARBA" id="ARBA00005495"/>
    </source>
</evidence>
<evidence type="ECO:0000256" key="4">
    <source>
        <dbReference type="ARBA" id="ARBA00023239"/>
    </source>
</evidence>
<evidence type="ECO:0000256" key="3">
    <source>
        <dbReference type="ARBA" id="ARBA00022833"/>
    </source>
</evidence>
<reference evidence="6" key="1">
    <citation type="journal article" date="2020" name="Stud. Mycol.">
        <title>101 Dothideomycetes genomes: a test case for predicting lifestyles and emergence of pathogens.</title>
        <authorList>
            <person name="Haridas S."/>
            <person name="Albert R."/>
            <person name="Binder M."/>
            <person name="Bloem J."/>
            <person name="Labutti K."/>
            <person name="Salamov A."/>
            <person name="Andreopoulos B."/>
            <person name="Baker S."/>
            <person name="Barry K."/>
            <person name="Bills G."/>
            <person name="Bluhm B."/>
            <person name="Cannon C."/>
            <person name="Castanera R."/>
            <person name="Culley D."/>
            <person name="Daum C."/>
            <person name="Ezra D."/>
            <person name="Gonzalez J."/>
            <person name="Henrissat B."/>
            <person name="Kuo A."/>
            <person name="Liang C."/>
            <person name="Lipzen A."/>
            <person name="Lutzoni F."/>
            <person name="Magnuson J."/>
            <person name="Mondo S."/>
            <person name="Nolan M."/>
            <person name="Ohm R."/>
            <person name="Pangilinan J."/>
            <person name="Park H.-J."/>
            <person name="Ramirez L."/>
            <person name="Alfaro M."/>
            <person name="Sun H."/>
            <person name="Tritt A."/>
            <person name="Yoshinaga Y."/>
            <person name="Zwiers L.-H."/>
            <person name="Turgeon B."/>
            <person name="Goodwin S."/>
            <person name="Spatafora J."/>
            <person name="Crous P."/>
            <person name="Grigoriev I."/>
        </authorList>
    </citation>
    <scope>NUCLEOTIDE SEQUENCE</scope>
    <source>
        <strain evidence="6">CBS 133067</strain>
    </source>
</reference>
<dbReference type="AlphaFoldDB" id="A0A9P4MC44"/>
<dbReference type="GO" id="GO:0046872">
    <property type="term" value="F:metal ion binding"/>
    <property type="evidence" value="ECO:0007669"/>
    <property type="project" value="UniProtKB-KW"/>
</dbReference>
<comment type="similarity">
    <text evidence="1">Belongs to the Gfa family.</text>
</comment>
<dbReference type="Proteomes" id="UP000799772">
    <property type="component" value="Unassembled WGS sequence"/>
</dbReference>
<dbReference type="InterPro" id="IPR006913">
    <property type="entry name" value="CENP-V/GFA"/>
</dbReference>
<evidence type="ECO:0000313" key="6">
    <source>
        <dbReference type="EMBL" id="KAF2105010.1"/>
    </source>
</evidence>
<evidence type="ECO:0000313" key="7">
    <source>
        <dbReference type="Proteomes" id="UP000799772"/>
    </source>
</evidence>